<protein>
    <submittedName>
        <fullName evidence="2">Uncharacterized protein</fullName>
    </submittedName>
</protein>
<name>A0AAV9RN26_9TELE</name>
<sequence>MLPTRLHSGVPHNASLNRMFPPNLDLADRQKDDALDRWVERQKEEAMRNLPTDLEVLPSPLLLEQMEREIAQRQRVREGCFVPPPHFRRSPPASVPAAKPPSSSRRRNRRRARVNSRWAGEEVVSLPAVVRAPATKPAPSSATAKFPRLTAAPPMPSSLAPARCSEATPDELEEQLRFFARQIKSFRRTSLMYSSPELMERIRQIEGDYETADSRELLLLLQSSPRQDSRELLLLLQSSPRQDSRELLLQSSPRQDSRELLLQSSPRQDPGELLLQSSPTPGDSRELAAAEQPTPGLQGVAAAAAEQPTPGLQGAAAAEQPTPGLQGAAAAEQPTPGLQGAAAAEQPTPGLQGAAAAEQPTPGLQPAVLSTFSVFSGGCSRNSSLTHHDTLQARHTTDSRPDPKSASTSSTRRRGRRKRDSLAQVIGGLCDASAPPAHVSEGPANASAPSLQGFSGKLVLVLASEPCNEGFEEEEPPDHVSEGLKEQLVLILASEPCDEGSRRKRCRILSLRGSRSNLSSF</sequence>
<evidence type="ECO:0000256" key="1">
    <source>
        <dbReference type="SAM" id="MobiDB-lite"/>
    </source>
</evidence>
<dbReference type="AlphaFoldDB" id="A0AAV9RN26"/>
<feature type="region of interest" description="Disordered" evidence="1">
    <location>
        <begin position="243"/>
        <end position="364"/>
    </location>
</feature>
<feature type="region of interest" description="Disordered" evidence="1">
    <location>
        <begin position="81"/>
        <end position="116"/>
    </location>
</feature>
<feature type="compositionally biased region" description="Low complexity" evidence="1">
    <location>
        <begin position="133"/>
        <end position="145"/>
    </location>
</feature>
<feature type="compositionally biased region" description="Basic and acidic residues" evidence="1">
    <location>
        <begin position="390"/>
        <end position="403"/>
    </location>
</feature>
<gene>
    <name evidence="2" type="ORF">CRENBAI_004500</name>
</gene>
<feature type="region of interest" description="Disordered" evidence="1">
    <location>
        <begin position="390"/>
        <end position="420"/>
    </location>
</feature>
<organism evidence="2 3">
    <name type="scientific">Crenichthys baileyi</name>
    <name type="common">White River springfish</name>
    <dbReference type="NCBI Taxonomy" id="28760"/>
    <lineage>
        <taxon>Eukaryota</taxon>
        <taxon>Metazoa</taxon>
        <taxon>Chordata</taxon>
        <taxon>Craniata</taxon>
        <taxon>Vertebrata</taxon>
        <taxon>Euteleostomi</taxon>
        <taxon>Actinopterygii</taxon>
        <taxon>Neopterygii</taxon>
        <taxon>Teleostei</taxon>
        <taxon>Neoteleostei</taxon>
        <taxon>Acanthomorphata</taxon>
        <taxon>Ovalentaria</taxon>
        <taxon>Atherinomorphae</taxon>
        <taxon>Cyprinodontiformes</taxon>
        <taxon>Goodeidae</taxon>
        <taxon>Crenichthys</taxon>
    </lineage>
</organism>
<dbReference type="EMBL" id="JAHHUM010001568">
    <property type="protein sequence ID" value="KAK5610454.1"/>
    <property type="molecule type" value="Genomic_DNA"/>
</dbReference>
<reference evidence="2 3" key="1">
    <citation type="submission" date="2021-06" db="EMBL/GenBank/DDBJ databases">
        <authorList>
            <person name="Palmer J.M."/>
        </authorList>
    </citation>
    <scope>NUCLEOTIDE SEQUENCE [LARGE SCALE GENOMIC DNA]</scope>
    <source>
        <strain evidence="2 3">MEX-2019</strain>
        <tissue evidence="2">Muscle</tissue>
    </source>
</reference>
<accession>A0AAV9RN26</accession>
<feature type="compositionally biased region" description="Low complexity" evidence="1">
    <location>
        <begin position="90"/>
        <end position="103"/>
    </location>
</feature>
<comment type="caution">
    <text evidence="2">The sequence shown here is derived from an EMBL/GenBank/DDBJ whole genome shotgun (WGS) entry which is preliminary data.</text>
</comment>
<evidence type="ECO:0000313" key="3">
    <source>
        <dbReference type="Proteomes" id="UP001311232"/>
    </source>
</evidence>
<keyword evidence="3" id="KW-1185">Reference proteome</keyword>
<proteinExistence type="predicted"/>
<evidence type="ECO:0000313" key="2">
    <source>
        <dbReference type="EMBL" id="KAK5610454.1"/>
    </source>
</evidence>
<dbReference type="Proteomes" id="UP001311232">
    <property type="component" value="Unassembled WGS sequence"/>
</dbReference>
<feature type="region of interest" description="Disordered" evidence="1">
    <location>
        <begin position="133"/>
        <end position="163"/>
    </location>
</feature>
<feature type="compositionally biased region" description="Basic residues" evidence="1">
    <location>
        <begin position="104"/>
        <end position="114"/>
    </location>
</feature>